<organism evidence="1">
    <name type="scientific">Arundo donax</name>
    <name type="common">Giant reed</name>
    <name type="synonym">Donax arundinaceus</name>
    <dbReference type="NCBI Taxonomy" id="35708"/>
    <lineage>
        <taxon>Eukaryota</taxon>
        <taxon>Viridiplantae</taxon>
        <taxon>Streptophyta</taxon>
        <taxon>Embryophyta</taxon>
        <taxon>Tracheophyta</taxon>
        <taxon>Spermatophyta</taxon>
        <taxon>Magnoliopsida</taxon>
        <taxon>Liliopsida</taxon>
        <taxon>Poales</taxon>
        <taxon>Poaceae</taxon>
        <taxon>PACMAD clade</taxon>
        <taxon>Arundinoideae</taxon>
        <taxon>Arundineae</taxon>
        <taxon>Arundo</taxon>
    </lineage>
</organism>
<accession>A0A0A9QG79</accession>
<proteinExistence type="predicted"/>
<dbReference type="EMBL" id="GBRH01233552">
    <property type="protein sequence ID" value="JAD64343.1"/>
    <property type="molecule type" value="Transcribed_RNA"/>
</dbReference>
<sequence>MYHAQIFISSAVVVVFLFLSRYWLHHILCCWNRSCGFLFLQIRASGLFSIFSLHAHSHSFYSLPPSTLYRPPTINTPLITLPRVTASPMRENCQYDCENQSHLPRVT</sequence>
<dbReference type="AlphaFoldDB" id="A0A0A9QG79"/>
<name>A0A0A9QG79_ARUDO</name>
<reference evidence="1" key="2">
    <citation type="journal article" date="2015" name="Data Brief">
        <title>Shoot transcriptome of the giant reed, Arundo donax.</title>
        <authorList>
            <person name="Barrero R.A."/>
            <person name="Guerrero F.D."/>
            <person name="Moolhuijzen P."/>
            <person name="Goolsby J.A."/>
            <person name="Tidwell J."/>
            <person name="Bellgard S.E."/>
            <person name="Bellgard M.I."/>
        </authorList>
    </citation>
    <scope>NUCLEOTIDE SEQUENCE</scope>
    <source>
        <tissue evidence="1">Shoot tissue taken approximately 20 cm above the soil surface</tissue>
    </source>
</reference>
<evidence type="ECO:0000313" key="1">
    <source>
        <dbReference type="EMBL" id="JAD64343.1"/>
    </source>
</evidence>
<reference evidence="1" key="1">
    <citation type="submission" date="2014-09" db="EMBL/GenBank/DDBJ databases">
        <authorList>
            <person name="Magalhaes I.L.F."/>
            <person name="Oliveira U."/>
            <person name="Santos F.R."/>
            <person name="Vidigal T.H.D.A."/>
            <person name="Brescovit A.D."/>
            <person name="Santos A.J."/>
        </authorList>
    </citation>
    <scope>NUCLEOTIDE SEQUENCE</scope>
    <source>
        <tissue evidence="1">Shoot tissue taken approximately 20 cm above the soil surface</tissue>
    </source>
</reference>
<protein>
    <submittedName>
        <fullName evidence="1">Uncharacterized protein</fullName>
    </submittedName>
</protein>